<dbReference type="SUPFAM" id="SSF54427">
    <property type="entry name" value="NTF2-like"/>
    <property type="match status" value="1"/>
</dbReference>
<dbReference type="RefSeq" id="WP_309482490.1">
    <property type="nucleotide sequence ID" value="NZ_CP133720.1"/>
</dbReference>
<dbReference type="Gene3D" id="3.10.450.50">
    <property type="match status" value="1"/>
</dbReference>
<proteinExistence type="predicted"/>
<name>A0ABY9RK15_9BURK</name>
<accession>A0ABY9RK15</accession>
<dbReference type="Pfam" id="PF12680">
    <property type="entry name" value="SnoaL_2"/>
    <property type="match status" value="1"/>
</dbReference>
<organism evidence="2 3">
    <name type="scientific">Undibacterium cyanobacteriorum</name>
    <dbReference type="NCBI Taxonomy" id="3073561"/>
    <lineage>
        <taxon>Bacteria</taxon>
        <taxon>Pseudomonadati</taxon>
        <taxon>Pseudomonadota</taxon>
        <taxon>Betaproteobacteria</taxon>
        <taxon>Burkholderiales</taxon>
        <taxon>Oxalobacteraceae</taxon>
        <taxon>Undibacterium</taxon>
    </lineage>
</organism>
<gene>
    <name evidence="2" type="ORF">RF679_01650</name>
</gene>
<feature type="domain" description="SnoaL-like" evidence="1">
    <location>
        <begin position="11"/>
        <end position="112"/>
    </location>
</feature>
<protein>
    <submittedName>
        <fullName evidence="2">Nuclear transport factor 2 family protein</fullName>
    </submittedName>
</protein>
<reference evidence="2" key="1">
    <citation type="submission" date="2023-09" db="EMBL/GenBank/DDBJ databases">
        <title>Undibacterium sp. 20NA77.5 isolated from freshwater.</title>
        <authorList>
            <person name="Le V."/>
            <person name="Ko S.-R."/>
            <person name="Ahn C.-Y."/>
            <person name="Oh H.-M."/>
        </authorList>
    </citation>
    <scope>NUCLEOTIDE SEQUENCE</scope>
    <source>
        <strain evidence="2">20NA77.5</strain>
    </source>
</reference>
<keyword evidence="3" id="KW-1185">Reference proteome</keyword>
<sequence length="158" mass="18137">MDQQHPNAELIRSFYTAFQKLDAETMAQCYAEQVHFSDPVFTDLHGVDAVNMWRMLCSRALDFHLHFDDVAADDHHGRAHWVATYTFAQTGRQVVNDIAAKFEFADGKIVRHQDHFDLWKWSRQALGVPGLVLGWTPLIQNKIRAQAAKGLRAFTQSR</sequence>
<dbReference type="EMBL" id="CP133720">
    <property type="protein sequence ID" value="WMW81000.1"/>
    <property type="molecule type" value="Genomic_DNA"/>
</dbReference>
<evidence type="ECO:0000313" key="3">
    <source>
        <dbReference type="Proteomes" id="UP001181355"/>
    </source>
</evidence>
<dbReference type="Proteomes" id="UP001181355">
    <property type="component" value="Chromosome"/>
</dbReference>
<dbReference type="InterPro" id="IPR032710">
    <property type="entry name" value="NTF2-like_dom_sf"/>
</dbReference>
<dbReference type="InterPro" id="IPR037401">
    <property type="entry name" value="SnoaL-like"/>
</dbReference>
<evidence type="ECO:0000259" key="1">
    <source>
        <dbReference type="Pfam" id="PF12680"/>
    </source>
</evidence>
<evidence type="ECO:0000313" key="2">
    <source>
        <dbReference type="EMBL" id="WMW81000.1"/>
    </source>
</evidence>